<dbReference type="PANTHER" id="PTHR45364">
    <property type="entry name" value="HISTONE DEACETYLASE 9-RELATED"/>
    <property type="match status" value="1"/>
</dbReference>
<feature type="compositionally biased region" description="Low complexity" evidence="14">
    <location>
        <begin position="209"/>
        <end position="220"/>
    </location>
</feature>
<dbReference type="FunFam" id="3.40.800.20:FF:000002">
    <property type="entry name" value="Histone deacetylase"/>
    <property type="match status" value="1"/>
</dbReference>
<comment type="subcellular location">
    <subcellularLocation>
        <location evidence="1 13">Nucleus</location>
    </subcellularLocation>
</comment>
<feature type="compositionally biased region" description="Low complexity" evidence="14">
    <location>
        <begin position="317"/>
        <end position="336"/>
    </location>
</feature>
<comment type="function">
    <text evidence="13">Responsible for the deacetylation of lysine residues on the N-terminal part of the core histones (H2A, H2B, H3 and H4). Histone deacetylation gives a tag for epigenetic repression and plays an important role in transcriptional regulation, cell cycle progression and developmental events.</text>
</comment>
<feature type="region of interest" description="Disordered" evidence="14">
    <location>
        <begin position="204"/>
        <end position="261"/>
    </location>
</feature>
<feature type="region of interest" description="Disordered" evidence="14">
    <location>
        <begin position="1074"/>
        <end position="1096"/>
    </location>
</feature>
<dbReference type="PANTHER" id="PTHR45364:SF13">
    <property type="entry name" value="HISTONE DEACETYLASE"/>
    <property type="match status" value="1"/>
</dbReference>
<keyword evidence="4 13" id="KW-0678">Repressor</keyword>
<dbReference type="InterPro" id="IPR037138">
    <property type="entry name" value="His_deacetylse_dom_sf"/>
</dbReference>
<feature type="region of interest" description="Disordered" evidence="14">
    <location>
        <begin position="18"/>
        <end position="100"/>
    </location>
</feature>
<evidence type="ECO:0000256" key="5">
    <source>
        <dbReference type="ARBA" id="ARBA00022723"/>
    </source>
</evidence>
<feature type="compositionally biased region" description="Acidic residues" evidence="14">
    <location>
        <begin position="1084"/>
        <end position="1096"/>
    </location>
</feature>
<dbReference type="EMBL" id="GEGO01002037">
    <property type="protein sequence ID" value="JAR93367.1"/>
    <property type="molecule type" value="Transcribed_RNA"/>
</dbReference>
<evidence type="ECO:0000256" key="1">
    <source>
        <dbReference type="ARBA" id="ARBA00004123"/>
    </source>
</evidence>
<evidence type="ECO:0000256" key="13">
    <source>
        <dbReference type="PIRNR" id="PIRNR037911"/>
    </source>
</evidence>
<evidence type="ECO:0000256" key="8">
    <source>
        <dbReference type="ARBA" id="ARBA00022853"/>
    </source>
</evidence>
<feature type="compositionally biased region" description="Low complexity" evidence="14">
    <location>
        <begin position="76"/>
        <end position="100"/>
    </location>
</feature>
<dbReference type="PIRSF" id="PIRSF037911">
    <property type="entry name" value="HDAC_II_euk"/>
    <property type="match status" value="1"/>
</dbReference>
<keyword evidence="7" id="KW-0862">Zinc</keyword>
<keyword evidence="6 13" id="KW-0378">Hydrolase</keyword>
<evidence type="ECO:0000256" key="7">
    <source>
        <dbReference type="ARBA" id="ARBA00022833"/>
    </source>
</evidence>
<keyword evidence="8 13" id="KW-0156">Chromatin regulator</keyword>
<evidence type="ECO:0000256" key="12">
    <source>
        <dbReference type="ARBA" id="ARBA00048287"/>
    </source>
</evidence>
<evidence type="ECO:0000256" key="2">
    <source>
        <dbReference type="ARBA" id="ARBA00007738"/>
    </source>
</evidence>
<sequence length="1096" mass="120530">MATRLHRLSFATTENLGSHHTMEINPPYSDLQRKDQRGTMGFLGGLAGAMLPSPPHPPHQGPLPQHPQGPTPQHPQGPQSQQTSSASPASAGELQQQQQQQEHLQFQQQLLALKQEQQVQQQLLLQHYQRQQQQLAQQHEKQLQERIKEYLDHQRQLQEEHKLERERQEKDRQLDQLRKKDKHEQSAIASSEVKQRLQEFVLSKKQREAAANSANTSPPNFRNWSRQRSSLDQASPPSTSAVSPQCRHPLLGKYDDDFPLRKTASEPNLKVRSVLKQKVIERRSSPLLRRKDKGPVPLKRRPLTIDGCNSKPDSLEGSPPNGSLSLHSSLHSSNGSTPIQEEPGSSPYHPLSQGGTNDLTLYSSPSMPNISLGRPPVPSSSADGKILNSVSEAQVRAMAAARLGMPLTSHVLHSSLPFCSPLPVIDGEFTPPTSPGYIQQQMKGLEQSPGQVLQVMYPPGTVITDAHVAQARLHRTIHRPLGRTQSAPLPLGHPMLQPQGVLINAQLYEQQQQHNLLKQHIRQTVLTRAGSKSQVVEHVEEETEAAVAQEMKDQPEVIDLTDTRKAPSSENPLDPPTLLLLQRQQQRDLVARHSLHVGGGEGSAFTPRHQHGHHGARPLSRALSSPLVSLSPPGGSPQTQQQEATTMGNPGAAPGTSPPRVTTGLAYDSLMLKHQCICGDYSSHPEHGGRLQSIWARLQETGLAARCERIRSRKATLEEIQSCHDEGYAFMFGTNPLNRQKLEMSKLELPIKSFVMLPCGGIGVDSDTTWNELHTASAARMATGCVIELSFKVATGEAKNGFAMVRPPGHHAEFKQAMGFCFFNSVAIAAKQLRQKLKMEKILVIDWDVHHGNGLQQIFYDDPHVLYVSLHRHDDGNFFPGTGDPQEVGVEDGTGFNVNIAWSGTLNPPMGDAEYIAAFRTIVMPIARDFDPEIVLVAAGFDAAAGHPPPLGGYQISPACFAYMTKQLMTLAKGKVVLALEGGYDLPSICDCSQECVAALLGDEVSPLREEEVTRQPCGAAVQVLQRTAAIQAPHWPCIKKWAPTIGSSLLDAQQKEKEEVETVTALASLSMAVQMHGPKSEPPQEDEPMEEDQDK</sequence>
<keyword evidence="10 13" id="KW-0804">Transcription</keyword>
<keyword evidence="5" id="KW-0479">Metal-binding</keyword>
<dbReference type="InterPro" id="IPR023696">
    <property type="entry name" value="Ureohydrolase_dom_sf"/>
</dbReference>
<dbReference type="GO" id="GO:0046872">
    <property type="term" value="F:metal ion binding"/>
    <property type="evidence" value="ECO:0007669"/>
    <property type="project" value="UniProtKB-KW"/>
</dbReference>
<dbReference type="AlphaFoldDB" id="A0A131XYR2"/>
<keyword evidence="11" id="KW-0539">Nucleus</keyword>
<feature type="compositionally biased region" description="Polar residues" evidence="14">
    <location>
        <begin position="222"/>
        <end position="243"/>
    </location>
</feature>
<dbReference type="InterPro" id="IPR023801">
    <property type="entry name" value="His_deacetylse_dom"/>
</dbReference>
<evidence type="ECO:0000256" key="4">
    <source>
        <dbReference type="ARBA" id="ARBA00022491"/>
    </source>
</evidence>
<feature type="compositionally biased region" description="Low complexity" evidence="14">
    <location>
        <begin position="617"/>
        <end position="642"/>
    </location>
</feature>
<feature type="domain" description="Histone deacetylase" evidence="15">
    <location>
        <begin position="684"/>
        <end position="1000"/>
    </location>
</feature>
<dbReference type="InterPro" id="IPR000286">
    <property type="entry name" value="HDACs"/>
</dbReference>
<feature type="compositionally biased region" description="Basic residues" evidence="14">
    <location>
        <begin position="288"/>
        <end position="302"/>
    </location>
</feature>
<evidence type="ECO:0000259" key="15">
    <source>
        <dbReference type="Pfam" id="PF00850"/>
    </source>
</evidence>
<name>A0A131XYR2_IXORI</name>
<evidence type="ECO:0000256" key="3">
    <source>
        <dbReference type="ARBA" id="ARBA00012111"/>
    </source>
</evidence>
<feature type="compositionally biased region" description="Pro residues" evidence="14">
    <location>
        <begin position="52"/>
        <end position="75"/>
    </location>
</feature>
<feature type="region of interest" description="Disordered" evidence="14">
    <location>
        <begin position="285"/>
        <end position="384"/>
    </location>
</feature>
<feature type="region of interest" description="Disordered" evidence="14">
    <location>
        <begin position="597"/>
        <end position="662"/>
    </location>
</feature>
<dbReference type="EC" id="3.5.1.98" evidence="3 13"/>
<reference evidence="16" key="1">
    <citation type="submission" date="2016-02" db="EMBL/GenBank/DDBJ databases">
        <title>RNAseq analyses of the midgut from blood- or serum-fed Ixodes ricinus ticks.</title>
        <authorList>
            <person name="Perner J."/>
            <person name="Provaznik J."/>
            <person name="Schrenkova J."/>
            <person name="Urbanova V."/>
            <person name="Ribeiro J.M."/>
            <person name="Kopacek P."/>
        </authorList>
    </citation>
    <scope>NUCLEOTIDE SEQUENCE</scope>
    <source>
        <tissue evidence="16">Gut</tissue>
    </source>
</reference>
<dbReference type="GO" id="GO:0005634">
    <property type="term" value="C:nucleus"/>
    <property type="evidence" value="ECO:0007669"/>
    <property type="project" value="UniProtKB-SubCell"/>
</dbReference>
<evidence type="ECO:0000256" key="9">
    <source>
        <dbReference type="ARBA" id="ARBA00023015"/>
    </source>
</evidence>
<dbReference type="PRINTS" id="PR01270">
    <property type="entry name" value="HDASUPER"/>
</dbReference>
<feature type="compositionally biased region" description="Polar residues" evidence="14">
    <location>
        <begin position="353"/>
        <end position="369"/>
    </location>
</feature>
<evidence type="ECO:0000313" key="17">
    <source>
        <dbReference type="EMBL" id="JAR93367.1"/>
    </source>
</evidence>
<feature type="region of interest" description="Disordered" evidence="14">
    <location>
        <begin position="158"/>
        <end position="191"/>
    </location>
</feature>
<comment type="catalytic activity">
    <reaction evidence="12 13">
        <text>N(6)-acetyl-L-lysyl-[histone] + H2O = L-lysyl-[histone] + acetate</text>
        <dbReference type="Rhea" id="RHEA:58196"/>
        <dbReference type="Rhea" id="RHEA-COMP:9845"/>
        <dbReference type="Rhea" id="RHEA-COMP:11338"/>
        <dbReference type="ChEBI" id="CHEBI:15377"/>
        <dbReference type="ChEBI" id="CHEBI:29969"/>
        <dbReference type="ChEBI" id="CHEBI:30089"/>
        <dbReference type="ChEBI" id="CHEBI:61930"/>
        <dbReference type="EC" id="3.5.1.98"/>
    </reaction>
</comment>
<dbReference type="Pfam" id="PF00850">
    <property type="entry name" value="Hist_deacetyl"/>
    <property type="match status" value="1"/>
</dbReference>
<evidence type="ECO:0000313" key="16">
    <source>
        <dbReference type="EMBL" id="JAP71398.1"/>
    </source>
</evidence>
<reference evidence="17" key="2">
    <citation type="journal article" date="2018" name="PLoS Negl. Trop. Dis.">
        <title>Sialome diversity of ticks revealed by RNAseq of single tick salivary glands.</title>
        <authorList>
            <person name="Perner J."/>
            <person name="Kropackova S."/>
            <person name="Kopacek P."/>
            <person name="Ribeiro J.M."/>
        </authorList>
    </citation>
    <scope>NUCLEOTIDE SEQUENCE</scope>
    <source>
        <strain evidence="17">Siblings of single egg batch collected in Ceske Budejovice</strain>
        <tissue evidence="17">Salivary glands</tissue>
    </source>
</reference>
<keyword evidence="9 13" id="KW-0805">Transcription regulation</keyword>
<dbReference type="Gene3D" id="3.40.800.20">
    <property type="entry name" value="Histone deacetylase domain"/>
    <property type="match status" value="1"/>
</dbReference>
<accession>A0A131XYR2</accession>
<evidence type="ECO:0000256" key="11">
    <source>
        <dbReference type="ARBA" id="ARBA00023242"/>
    </source>
</evidence>
<dbReference type="InterPro" id="IPR046949">
    <property type="entry name" value="HDAC4/5/7/9"/>
</dbReference>
<dbReference type="GO" id="GO:0000122">
    <property type="term" value="P:negative regulation of transcription by RNA polymerase II"/>
    <property type="evidence" value="ECO:0007669"/>
    <property type="project" value="InterPro"/>
</dbReference>
<proteinExistence type="evidence at transcript level"/>
<comment type="similarity">
    <text evidence="2 13">Belongs to the histone deacetylase family. HD type 2 subfamily.</text>
</comment>
<dbReference type="EMBL" id="GEFM01004398">
    <property type="protein sequence ID" value="JAP71398.1"/>
    <property type="molecule type" value="mRNA"/>
</dbReference>
<evidence type="ECO:0000256" key="10">
    <source>
        <dbReference type="ARBA" id="ARBA00023163"/>
    </source>
</evidence>
<evidence type="ECO:0000256" key="14">
    <source>
        <dbReference type="SAM" id="MobiDB-lite"/>
    </source>
</evidence>
<protein>
    <recommendedName>
        <fullName evidence="3 13">Histone deacetylase</fullName>
        <ecNumber evidence="3 13">3.5.1.98</ecNumber>
    </recommendedName>
</protein>
<feature type="compositionally biased region" description="Basic and acidic residues" evidence="14">
    <location>
        <begin position="158"/>
        <end position="185"/>
    </location>
</feature>
<organism evidence="16">
    <name type="scientific">Ixodes ricinus</name>
    <name type="common">Common tick</name>
    <name type="synonym">Acarus ricinus</name>
    <dbReference type="NCBI Taxonomy" id="34613"/>
    <lineage>
        <taxon>Eukaryota</taxon>
        <taxon>Metazoa</taxon>
        <taxon>Ecdysozoa</taxon>
        <taxon>Arthropoda</taxon>
        <taxon>Chelicerata</taxon>
        <taxon>Arachnida</taxon>
        <taxon>Acari</taxon>
        <taxon>Parasitiformes</taxon>
        <taxon>Ixodida</taxon>
        <taxon>Ixodoidea</taxon>
        <taxon>Ixodidae</taxon>
        <taxon>Ixodinae</taxon>
        <taxon>Ixodes</taxon>
    </lineage>
</organism>
<dbReference type="CDD" id="cd11681">
    <property type="entry name" value="HDAC_classIIa"/>
    <property type="match status" value="1"/>
</dbReference>
<dbReference type="SUPFAM" id="SSF52768">
    <property type="entry name" value="Arginase/deacetylase"/>
    <property type="match status" value="1"/>
</dbReference>
<dbReference type="GO" id="GO:0141221">
    <property type="term" value="F:histone deacetylase activity, hydrolytic mechanism"/>
    <property type="evidence" value="ECO:0007669"/>
    <property type="project" value="UniProtKB-EC"/>
</dbReference>
<evidence type="ECO:0000256" key="6">
    <source>
        <dbReference type="ARBA" id="ARBA00022801"/>
    </source>
</evidence>